<proteinExistence type="predicted"/>
<evidence type="ECO:0000313" key="3">
    <source>
        <dbReference type="Proteomes" id="UP000198882"/>
    </source>
</evidence>
<dbReference type="STRING" id="1095776.SAMN04515672_1233"/>
<feature type="compositionally biased region" description="Basic and acidic residues" evidence="1">
    <location>
        <begin position="152"/>
        <end position="165"/>
    </location>
</feature>
<dbReference type="InterPro" id="IPR055551">
    <property type="entry name" value="DUF7127"/>
</dbReference>
<dbReference type="AlphaFoldDB" id="A0A1G8V984"/>
<name>A0A1G8V984_9EURY</name>
<keyword evidence="3" id="KW-1185">Reference proteome</keyword>
<dbReference type="InterPro" id="IPR008978">
    <property type="entry name" value="HSP20-like_chaperone"/>
</dbReference>
<feature type="compositionally biased region" description="Polar residues" evidence="1">
    <location>
        <begin position="48"/>
        <end position="61"/>
    </location>
</feature>
<dbReference type="CDD" id="cd00298">
    <property type="entry name" value="ACD_sHsps_p23-like"/>
    <property type="match status" value="1"/>
</dbReference>
<feature type="compositionally biased region" description="Acidic residues" evidence="1">
    <location>
        <begin position="15"/>
        <end position="24"/>
    </location>
</feature>
<evidence type="ECO:0008006" key="4">
    <source>
        <dbReference type="Google" id="ProtNLM"/>
    </source>
</evidence>
<feature type="region of interest" description="Disordered" evidence="1">
    <location>
        <begin position="1"/>
        <end position="185"/>
    </location>
</feature>
<evidence type="ECO:0000313" key="2">
    <source>
        <dbReference type="EMBL" id="SDJ62676.1"/>
    </source>
</evidence>
<reference evidence="3" key="1">
    <citation type="submission" date="2016-10" db="EMBL/GenBank/DDBJ databases">
        <authorList>
            <person name="Varghese N."/>
            <person name="Submissions S."/>
        </authorList>
    </citation>
    <scope>NUCLEOTIDE SEQUENCE [LARGE SCALE GENOMIC DNA]</scope>
    <source>
        <strain evidence="3">B4,CECT 8067,JCM 17497</strain>
    </source>
</reference>
<accession>A0A1G8V984</accession>
<sequence>MTEEDSDPDDRRDESSDEYDDTVDDASPANDDSVDDSTDVPIDDSPSSDESTADGPTSDQGPSEGESDDSRIGVSVSGTDAGPESDDHEANDGGTHWLSSLLSALESLDSGSTSGRRRTDRTILDYDISVRSGDDLTDESGFERTSFTDAGSDDRNRHADSDTGRARKRRRRSSSSEGHLTTRRHDDELLVTADVAGTDPDDVTVGFDDSTLVVAVSGSELDRVDVPWRDRTSKATIKNGVLTVLIEPATDEAASTETEGGDGDE</sequence>
<gene>
    <name evidence="2" type="ORF">SAMN04515672_1233</name>
</gene>
<dbReference type="Pfam" id="PF23444">
    <property type="entry name" value="DUF7127"/>
    <property type="match status" value="1"/>
</dbReference>
<organism evidence="2 3">
    <name type="scientific">Natronorubrum texcoconense</name>
    <dbReference type="NCBI Taxonomy" id="1095776"/>
    <lineage>
        <taxon>Archaea</taxon>
        <taxon>Methanobacteriati</taxon>
        <taxon>Methanobacteriota</taxon>
        <taxon>Stenosarchaea group</taxon>
        <taxon>Halobacteria</taxon>
        <taxon>Halobacteriales</taxon>
        <taxon>Natrialbaceae</taxon>
        <taxon>Natronorubrum</taxon>
    </lineage>
</organism>
<feature type="compositionally biased region" description="Low complexity" evidence="1">
    <location>
        <begin position="98"/>
        <end position="114"/>
    </location>
</feature>
<dbReference type="RefSeq" id="WP_090303664.1">
    <property type="nucleotide sequence ID" value="NZ_FNFE01000001.1"/>
</dbReference>
<protein>
    <recommendedName>
        <fullName evidence="4">GvpH protein</fullName>
    </recommendedName>
</protein>
<dbReference type="OrthoDB" id="170746at2157"/>
<dbReference type="Proteomes" id="UP000198882">
    <property type="component" value="Unassembled WGS sequence"/>
</dbReference>
<dbReference type="SUPFAM" id="SSF49764">
    <property type="entry name" value="HSP20-like chaperones"/>
    <property type="match status" value="1"/>
</dbReference>
<dbReference type="EMBL" id="FNFE01000001">
    <property type="protein sequence ID" value="SDJ62676.1"/>
    <property type="molecule type" value="Genomic_DNA"/>
</dbReference>
<feature type="compositionally biased region" description="Acidic residues" evidence="1">
    <location>
        <begin position="32"/>
        <end position="42"/>
    </location>
</feature>
<evidence type="ECO:0000256" key="1">
    <source>
        <dbReference type="SAM" id="MobiDB-lite"/>
    </source>
</evidence>